<feature type="compositionally biased region" description="Polar residues" evidence="2">
    <location>
        <begin position="1267"/>
        <end position="1284"/>
    </location>
</feature>
<name>A0ABM1TJX1_LIMPO</name>
<feature type="region of interest" description="Disordered" evidence="2">
    <location>
        <begin position="140"/>
        <end position="179"/>
    </location>
</feature>
<organism evidence="3 4">
    <name type="scientific">Limulus polyphemus</name>
    <name type="common">Atlantic horseshoe crab</name>
    <dbReference type="NCBI Taxonomy" id="6850"/>
    <lineage>
        <taxon>Eukaryota</taxon>
        <taxon>Metazoa</taxon>
        <taxon>Ecdysozoa</taxon>
        <taxon>Arthropoda</taxon>
        <taxon>Chelicerata</taxon>
        <taxon>Merostomata</taxon>
        <taxon>Xiphosura</taxon>
        <taxon>Limulidae</taxon>
        <taxon>Limulus</taxon>
    </lineage>
</organism>
<feature type="region of interest" description="Disordered" evidence="2">
    <location>
        <begin position="1258"/>
        <end position="1286"/>
    </location>
</feature>
<reference evidence="4" key="1">
    <citation type="submission" date="2025-08" db="UniProtKB">
        <authorList>
            <consortium name="RefSeq"/>
        </authorList>
    </citation>
    <scope>IDENTIFICATION</scope>
    <source>
        <tissue evidence="4">Muscle</tissue>
    </source>
</reference>
<feature type="non-terminal residue" evidence="4">
    <location>
        <position position="1"/>
    </location>
</feature>
<feature type="coiled-coil region" evidence="1">
    <location>
        <begin position="441"/>
        <end position="475"/>
    </location>
</feature>
<accession>A0ABM1TJX1</accession>
<evidence type="ECO:0000313" key="3">
    <source>
        <dbReference type="Proteomes" id="UP000694941"/>
    </source>
</evidence>
<proteinExistence type="predicted"/>
<feature type="region of interest" description="Disordered" evidence="2">
    <location>
        <begin position="1186"/>
        <end position="1207"/>
    </location>
</feature>
<feature type="coiled-coil region" evidence="1">
    <location>
        <begin position="765"/>
        <end position="835"/>
    </location>
</feature>
<sequence length="1465" mass="171610">KLEDKCIKQLLEENKLLKETIIKLKTYSARVNECKVEEVPVFSDPHNQVFPDVEKEWLKQQYTEVCKAYNYLKDKLQKYERLNNELVGKLAAVEKSKQELEENNLQLHIDYVSAREHVQKLLQLDHRPCLHSTSDAKFRIDKSEDVSEEPESLGTATSEDEGLGDDSRKGDSTGPSSLADLHETEEDLLTKSSEFNFAEEYVMEHSDLKINLHTSQEFQQMRSEFGEMNNLRCKENQLSERRNHSNMFFMELNEKLEVEKNQMCKIQSGNCISHHNSCDEINKWEMEIEKQQARFEEDKMRLQTALVATQVEKHQLKPQLLEPEEVENDDRYREEKLQEQINNLFKKQQQARFDEDKMRLQTELVATQVEKHQLKPQLLEPEEVENDDRYREEKLQEQINSLFKKHESLKEDLSEKNMNSEIAIKQFRATEPSKSELRSQITHMEALLQNFKVDIRNLEASETELREKVFKLEQSLFHLLSAATHQNCGCLMRSGTFQLVKTINPDVKMSCEKSSVEVQVDVSPFDNSRMVLEKFTQTLEDFRAKFDACYHNPAINTIHKISKPSLCFFSEVKYEKQRDSLFHIKQKDSTLKVQPYQLDGLLWKKLHDLENHVGTCKKKNINSVIVSLPFLNGPEEKEQKTPLCLNLLTIGKYDTFDKEMQISLPFQLQIIPVTANGILQQRCEYFLSAMLSLDSGQERLEERFCKQERMKYEYEKELERKEIFHKERVMQQQKWKLEEMLPQKNIQMLNREKPLFLEKASSSDLENLERNVKWIQKTFQDLKIKHTRELEDLEHRHNHAVANLSHKIKGLEKTIEKMKDQVTKYKEEAKIINNELIQQITGISHHVIFPRIAETRNDEQNCFEEQVRQKKHRLEKLKEAHKSQPELLKSERFGNESKLEKELIELRFQNQNLDDKVALLHEKYMELEKKITFKSSDLELCDQKYKYSMKLLEEEHHTVEAKLKWRTKEMEDYIKTYVTALKEEKENLQVSLQNALDDLHFKEGYEFRISELEKQIVDLKTKNDNVTEDVYSFKVPNAQTKKNAEKYHLRDMEDTRIRELESIEADLRLEVTRLRQCLSASNSHLEDLDCVRRNQEHTITRLEKDKISLQDELLQLRASSGKSQELFDRIVQLEEDKIKLLKRIETMDIEEEWREGLRNVNAQLQQQVELLQEQITDLNEQINDTKVLEDNEPEPSGENVSHQRSETDIAELDQQLQLQQELIIARLQTTNGELEAKESGDLVLEGKKEMYDVGTMTEDSELKSGSLHRSTQTVSKEPAPSTNSHPKRLTMRKAETIETLRHNVKCISTSYDTSGVASSHLNVSDIGSFEELDAPFHFGECVTSAMLVMENKLENKEHLETFERKFLPSDTSPLCNNTESTRRYASLFTTYFLPAFDTFKKLYSEKSTDIPNLLTSETTKPLSMCRRSSRDKIFMVDELQSVRGSDPTKALSLSASKPSPVSFIS</sequence>
<evidence type="ECO:0000313" key="4">
    <source>
        <dbReference type="RefSeq" id="XP_022256177.1"/>
    </source>
</evidence>
<gene>
    <name evidence="4" type="primary">LOC106471858</name>
</gene>
<feature type="coiled-coil region" evidence="1">
    <location>
        <begin position="978"/>
        <end position="1029"/>
    </location>
</feature>
<keyword evidence="3" id="KW-1185">Reference proteome</keyword>
<dbReference type="RefSeq" id="XP_022256177.1">
    <property type="nucleotide sequence ID" value="XM_022400469.1"/>
</dbReference>
<feature type="coiled-coil region" evidence="1">
    <location>
        <begin position="860"/>
        <end position="930"/>
    </location>
</feature>
<feature type="coiled-coil region" evidence="1">
    <location>
        <begin position="76"/>
        <end position="110"/>
    </location>
</feature>
<evidence type="ECO:0000256" key="2">
    <source>
        <dbReference type="SAM" id="MobiDB-lite"/>
    </source>
</evidence>
<dbReference type="Proteomes" id="UP000694941">
    <property type="component" value="Unplaced"/>
</dbReference>
<keyword evidence="1" id="KW-0175">Coiled coil</keyword>
<dbReference type="GeneID" id="106471858"/>
<evidence type="ECO:0000256" key="1">
    <source>
        <dbReference type="SAM" id="Coils"/>
    </source>
</evidence>
<protein>
    <submittedName>
        <fullName evidence="4">Myosin-11-like</fullName>
    </submittedName>
</protein>